<evidence type="ECO:0000313" key="3">
    <source>
        <dbReference type="EMBL" id="GAA3758988.1"/>
    </source>
</evidence>
<gene>
    <name evidence="3" type="ORF">GCM10022402_41250</name>
</gene>
<organism evidence="3 4">
    <name type="scientific">Salinactinospora qingdaonensis</name>
    <dbReference type="NCBI Taxonomy" id="702744"/>
    <lineage>
        <taxon>Bacteria</taxon>
        <taxon>Bacillati</taxon>
        <taxon>Actinomycetota</taxon>
        <taxon>Actinomycetes</taxon>
        <taxon>Streptosporangiales</taxon>
        <taxon>Nocardiopsidaceae</taxon>
        <taxon>Salinactinospora</taxon>
    </lineage>
</organism>
<dbReference type="Gene3D" id="1.25.40.10">
    <property type="entry name" value="Tetratricopeptide repeat domain"/>
    <property type="match status" value="1"/>
</dbReference>
<dbReference type="InterPro" id="IPR058852">
    <property type="entry name" value="HTH_77"/>
</dbReference>
<dbReference type="Proteomes" id="UP001500908">
    <property type="component" value="Unassembled WGS sequence"/>
</dbReference>
<protein>
    <recommendedName>
        <fullName evidence="2">HTH luxR-type domain-containing protein</fullName>
    </recommendedName>
</protein>
<dbReference type="PANTHER" id="PTHR47691:SF3">
    <property type="entry name" value="HTH-TYPE TRANSCRIPTIONAL REGULATOR RV0890C-RELATED"/>
    <property type="match status" value="1"/>
</dbReference>
<dbReference type="SMART" id="SM00421">
    <property type="entry name" value="HTH_LUXR"/>
    <property type="match status" value="1"/>
</dbReference>
<dbReference type="Pfam" id="PF00196">
    <property type="entry name" value="GerE"/>
    <property type="match status" value="1"/>
</dbReference>
<dbReference type="Gene3D" id="1.10.10.10">
    <property type="entry name" value="Winged helix-like DNA-binding domain superfamily/Winged helix DNA-binding domain"/>
    <property type="match status" value="1"/>
</dbReference>
<reference evidence="4" key="1">
    <citation type="journal article" date="2019" name="Int. J. Syst. Evol. Microbiol.">
        <title>The Global Catalogue of Microorganisms (GCM) 10K type strain sequencing project: providing services to taxonomists for standard genome sequencing and annotation.</title>
        <authorList>
            <consortium name="The Broad Institute Genomics Platform"/>
            <consortium name="The Broad Institute Genome Sequencing Center for Infectious Disease"/>
            <person name="Wu L."/>
            <person name="Ma J."/>
        </authorList>
    </citation>
    <scope>NUCLEOTIDE SEQUENCE [LARGE SCALE GENOMIC DNA]</scope>
    <source>
        <strain evidence="4">JCM 17137</strain>
    </source>
</reference>
<feature type="domain" description="HTH luxR-type" evidence="2">
    <location>
        <begin position="747"/>
        <end position="812"/>
    </location>
</feature>
<dbReference type="CDD" id="cd06170">
    <property type="entry name" value="LuxR_C_like"/>
    <property type="match status" value="1"/>
</dbReference>
<dbReference type="PROSITE" id="PS50043">
    <property type="entry name" value="HTH_LUXR_2"/>
    <property type="match status" value="1"/>
</dbReference>
<dbReference type="Pfam" id="PF25872">
    <property type="entry name" value="HTH_77"/>
    <property type="match status" value="1"/>
</dbReference>
<dbReference type="SUPFAM" id="SSF46894">
    <property type="entry name" value="C-terminal effector domain of the bipartite response regulators"/>
    <property type="match status" value="1"/>
</dbReference>
<feature type="region of interest" description="Disordered" evidence="1">
    <location>
        <begin position="732"/>
        <end position="752"/>
    </location>
</feature>
<feature type="compositionally biased region" description="Basic and acidic residues" evidence="1">
    <location>
        <begin position="732"/>
        <end position="743"/>
    </location>
</feature>
<dbReference type="Pfam" id="PF13401">
    <property type="entry name" value="AAA_22"/>
    <property type="match status" value="1"/>
</dbReference>
<dbReference type="InterPro" id="IPR019734">
    <property type="entry name" value="TPR_rpt"/>
</dbReference>
<keyword evidence="4" id="KW-1185">Reference proteome</keyword>
<proteinExistence type="predicted"/>
<dbReference type="InterPro" id="IPR000792">
    <property type="entry name" value="Tscrpt_reg_LuxR_C"/>
</dbReference>
<dbReference type="PROSITE" id="PS00622">
    <property type="entry name" value="HTH_LUXR_1"/>
    <property type="match status" value="1"/>
</dbReference>
<dbReference type="EMBL" id="BAABDD010000027">
    <property type="protein sequence ID" value="GAA3758988.1"/>
    <property type="molecule type" value="Genomic_DNA"/>
</dbReference>
<dbReference type="PRINTS" id="PR00364">
    <property type="entry name" value="DISEASERSIST"/>
</dbReference>
<dbReference type="SUPFAM" id="SSF48452">
    <property type="entry name" value="TPR-like"/>
    <property type="match status" value="1"/>
</dbReference>
<dbReference type="InterPro" id="IPR011990">
    <property type="entry name" value="TPR-like_helical_dom_sf"/>
</dbReference>
<evidence type="ECO:0000259" key="2">
    <source>
        <dbReference type="PROSITE" id="PS50043"/>
    </source>
</evidence>
<dbReference type="InterPro" id="IPR016032">
    <property type="entry name" value="Sig_transdc_resp-reg_C-effctor"/>
</dbReference>
<sequence>MAPHSAPAWQSLPLEPNSFIGRERDLNDLLRLLRTNRVVTLCGVGGIGKTRLALRLAARATGQFADGVWLTELADVTHREQVVSRIAAAVGVTEENDRNLGGTLRDALRPRRMLLVLDNCEHVIEDVAALCRLLLADCPGVSLVLTSREPARLTGEAVWRVPPLAVPHPDSDDPADSEAVRLFIHRARSGVHDFAVTAERLRIISDICRRLDGIPLAIELAAARTRLLSPQQIAARIDDRFRFLTNGDRNAPPRQQTLRAVIDWSYEMLSEPERVLLRRLSVFSGWDLEGAEQVCADATLPEADILDLLSSLTDRSLVTVVGESGGRVRYRLLDTIRHYAATRLTESGEEERIRLRHRLRMGRLADELAGKAVLGGRIPWSQRWEVWYRVVEEYDNLRVALSWSAARGEGAEGLRLCLALRPFWIVGGHFAEGSQWTDRFLAMEQTDTALWGRAMVQRAELAWEQKDHRHAKTVAEEGLRRCRATGSTSSVTIALNILAMMDMRDQLYERARLRLSEALALSRAESDLWNEGIARGTLGAVAKHIGDLDEAIEQYETALDLLRGIDHRWGVARTLIGRGVVAEVRGELGDAEECYREALGIQRDLEALPELARCLAGVGRIAARRGATVRAYTHLSEALLLSHSTGQRIGVARGLAAIARVARGDGLAADACRLGGAAEAIREVAGFPALKPILFTAAETVSVDPDAVTRWWSEGRALSLDEAVNLALGVTEGHRVPPPRDTRAPYPPQATSPLTRREHEVALLVAEGLSNRGIGGRLFISPATVARHIANINTKLGFHSRTQIAAYIDEYERTGVEEELSPKRGERTGETAGR</sequence>
<dbReference type="SMART" id="SM00028">
    <property type="entry name" value="TPR"/>
    <property type="match status" value="4"/>
</dbReference>
<dbReference type="PRINTS" id="PR00038">
    <property type="entry name" value="HTHLUXR"/>
</dbReference>
<evidence type="ECO:0000313" key="4">
    <source>
        <dbReference type="Proteomes" id="UP001500908"/>
    </source>
</evidence>
<dbReference type="InterPro" id="IPR027417">
    <property type="entry name" value="P-loop_NTPase"/>
</dbReference>
<dbReference type="InterPro" id="IPR049945">
    <property type="entry name" value="AAA_22"/>
</dbReference>
<name>A0ABP7GA89_9ACTN</name>
<dbReference type="RefSeq" id="WP_344975044.1">
    <property type="nucleotide sequence ID" value="NZ_BAABDD010000027.1"/>
</dbReference>
<accession>A0ABP7GA89</accession>
<dbReference type="PANTHER" id="PTHR47691">
    <property type="entry name" value="REGULATOR-RELATED"/>
    <property type="match status" value="1"/>
</dbReference>
<feature type="region of interest" description="Disordered" evidence="1">
    <location>
        <begin position="815"/>
        <end position="834"/>
    </location>
</feature>
<evidence type="ECO:0000256" key="1">
    <source>
        <dbReference type="SAM" id="MobiDB-lite"/>
    </source>
</evidence>
<comment type="caution">
    <text evidence="3">The sequence shown here is derived from an EMBL/GenBank/DDBJ whole genome shotgun (WGS) entry which is preliminary data.</text>
</comment>
<dbReference type="InterPro" id="IPR036388">
    <property type="entry name" value="WH-like_DNA-bd_sf"/>
</dbReference>
<dbReference type="SUPFAM" id="SSF52540">
    <property type="entry name" value="P-loop containing nucleoside triphosphate hydrolases"/>
    <property type="match status" value="1"/>
</dbReference>
<dbReference type="Gene3D" id="3.40.50.300">
    <property type="entry name" value="P-loop containing nucleotide triphosphate hydrolases"/>
    <property type="match status" value="1"/>
</dbReference>